<feature type="region of interest" description="Disordered" evidence="9">
    <location>
        <begin position="186"/>
        <end position="233"/>
    </location>
</feature>
<dbReference type="Pfam" id="PF07714">
    <property type="entry name" value="PK_Tyr_Ser-Thr"/>
    <property type="match status" value="1"/>
</dbReference>
<dbReference type="PANTHER" id="PTHR43289:SF34">
    <property type="entry name" value="SERINE_THREONINE-PROTEIN KINASE YBDM-RELATED"/>
    <property type="match status" value="1"/>
</dbReference>
<dbReference type="GO" id="GO:0000922">
    <property type="term" value="C:spindle pole"/>
    <property type="evidence" value="ECO:0007669"/>
    <property type="project" value="UniProtKB-SubCell"/>
</dbReference>
<dbReference type="InterPro" id="IPR001245">
    <property type="entry name" value="Ser-Thr/Tyr_kinase_cat_dom"/>
</dbReference>
<dbReference type="Proteomes" id="UP000186309">
    <property type="component" value="Chromosome"/>
</dbReference>
<reference evidence="13" key="1">
    <citation type="submission" date="2016-12" db="EMBL/GenBank/DDBJ databases">
        <title>Comparative genomics of four Isosphaeraceae planctomycetes: a common pool of plasmids and glycoside hydrolase genes.</title>
        <authorList>
            <person name="Ivanova A."/>
        </authorList>
    </citation>
    <scope>NUCLEOTIDE SEQUENCE [LARGE SCALE GENOMIC DNA]</scope>
    <source>
        <strain evidence="13">PX4</strain>
    </source>
</reference>
<protein>
    <submittedName>
        <fullName evidence="12">Serine/threonine-protein kinase PrkC</fullName>
        <ecNumber evidence="12">2.7.11.1</ecNumber>
    </submittedName>
</protein>
<keyword evidence="7" id="KW-0067">ATP-binding</keyword>
<gene>
    <name evidence="12" type="primary">prkC_10</name>
    <name evidence="12" type="ORF">BSF38_04282</name>
</gene>
<dbReference type="Gene3D" id="3.30.200.20">
    <property type="entry name" value="Phosphorylase Kinase, domain 1"/>
    <property type="match status" value="1"/>
</dbReference>
<evidence type="ECO:0000256" key="9">
    <source>
        <dbReference type="SAM" id="MobiDB-lite"/>
    </source>
</evidence>
<comment type="similarity">
    <text evidence="3">Belongs to the protein kinase superfamily. NEK Ser/Thr protein kinase family. NIMA subfamily.</text>
</comment>
<keyword evidence="8" id="KW-0963">Cytoplasm</keyword>
<dbReference type="PANTHER" id="PTHR43289">
    <property type="entry name" value="MITOGEN-ACTIVATED PROTEIN KINASE KINASE KINASE 20-RELATED"/>
    <property type="match status" value="1"/>
</dbReference>
<dbReference type="SUPFAM" id="SSF56112">
    <property type="entry name" value="Protein kinase-like (PK-like)"/>
    <property type="match status" value="1"/>
</dbReference>
<evidence type="ECO:0000256" key="6">
    <source>
        <dbReference type="ARBA" id="ARBA00022777"/>
    </source>
</evidence>
<evidence type="ECO:0000256" key="4">
    <source>
        <dbReference type="ARBA" id="ARBA00022679"/>
    </source>
</evidence>
<feature type="domain" description="Protein kinase" evidence="11">
    <location>
        <begin position="90"/>
        <end position="418"/>
    </location>
</feature>
<keyword evidence="5" id="KW-0547">Nucleotide-binding</keyword>
<dbReference type="SMART" id="SM00028">
    <property type="entry name" value="TPR"/>
    <property type="match status" value="4"/>
</dbReference>
<keyword evidence="4 12" id="KW-0808">Transferase</keyword>
<dbReference type="EMBL" id="CP019082">
    <property type="protein sequence ID" value="APW62730.1"/>
    <property type="molecule type" value="Genomic_DNA"/>
</dbReference>
<evidence type="ECO:0000313" key="12">
    <source>
        <dbReference type="EMBL" id="APW62730.1"/>
    </source>
</evidence>
<evidence type="ECO:0000256" key="2">
    <source>
        <dbReference type="ARBA" id="ARBA00004647"/>
    </source>
</evidence>
<dbReference type="Pfam" id="PF13181">
    <property type="entry name" value="TPR_8"/>
    <property type="match status" value="1"/>
</dbReference>
<keyword evidence="10" id="KW-1133">Transmembrane helix</keyword>
<dbReference type="GO" id="GO:0005813">
    <property type="term" value="C:centrosome"/>
    <property type="evidence" value="ECO:0007669"/>
    <property type="project" value="UniProtKB-SubCell"/>
</dbReference>
<evidence type="ECO:0000313" key="13">
    <source>
        <dbReference type="Proteomes" id="UP000186309"/>
    </source>
</evidence>
<sequence>MGVGDQIAANGSAADVSEEARLARVLEALRAALDDGPNIDLKTLAAEHPSIADHLRSCLTVLCSPEASERGPSWDPEAANDEEPMVLGDFLVVRSIARGGMGIVFEAQQISLRRKVALKVLPFAAALDDQHVRRFEIEAQAAAQLHHANIVPIFAVGCDRGVHYYAMQFIEGQTLAAQIHELQVESGAVDSSPDSSATAPQGPATTVYIPGRHGESEAASPLPSPSDSKPAAADVLSTLPRLSRSSPRKPDHYRTVAEVGLQAALALEYAHRQGVIHRDVKPSNLMIDLRGNLWVTDFGLARFGEDRGLTMTGDLLGTLRYMSPEQALGQRAFVDHRTDVYSLAATLYEYTTLAPAVPGTTHQDILRRIADHEPVPARRVDPKVPHELETILQKAMNREVEGRYATAQEMADDLRRFLEDKTILAKPPTWWDRAVKWGRRHPSLVASALATLMLAVVMLAVSIVLIGRAHDATKDALGLAKKNAETARLEAEIAADNAYWVLNGITEPIKKLANPDLDRDPKFVSARRDVVDEAVSCYHEYLKTLEGEGRTVEEAPEIWLRIALLYTAADDFEGTKDAYRKAIEAARKLLADGPTAPRWNELGRGHFHLGAELWLHGEKEAAVPHLRGGIEMSRKAMNLAPDDIAILQYAAWQRLFCPLVEIREPEVALQAARRLVEVTSEKVHNRKTQAGGIRPFMTLALAEYRNGNLETARDAAEHSMKIRDGGDAYEWFVLSMILARQGELDRARTLYHEAVQWTKRYRYGDFELHFLDDEAAVLLKPQPDTTEPPTPLS</sequence>
<dbReference type="AlphaFoldDB" id="A0A1U7CUV0"/>
<accession>A0A1U7CUV0</accession>
<comment type="subcellular location">
    <subcellularLocation>
        <location evidence="1">Cytoplasm</location>
        <location evidence="1">Cytoskeleton</location>
        <location evidence="1">Microtubule organizing center</location>
        <location evidence="1">Centrosome</location>
    </subcellularLocation>
    <subcellularLocation>
        <location evidence="2">Cytoplasm</location>
        <location evidence="2">Cytoskeleton</location>
        <location evidence="2">Spindle pole</location>
    </subcellularLocation>
</comment>
<dbReference type="InterPro" id="IPR011990">
    <property type="entry name" value="TPR-like_helical_dom_sf"/>
</dbReference>
<evidence type="ECO:0000259" key="11">
    <source>
        <dbReference type="PROSITE" id="PS50011"/>
    </source>
</evidence>
<evidence type="ECO:0000256" key="5">
    <source>
        <dbReference type="ARBA" id="ARBA00022741"/>
    </source>
</evidence>
<dbReference type="CDD" id="cd14014">
    <property type="entry name" value="STKc_PknB_like"/>
    <property type="match status" value="1"/>
</dbReference>
<organism evidence="12 13">
    <name type="scientific">Paludisphaera borealis</name>
    <dbReference type="NCBI Taxonomy" id="1387353"/>
    <lineage>
        <taxon>Bacteria</taxon>
        <taxon>Pseudomonadati</taxon>
        <taxon>Planctomycetota</taxon>
        <taxon>Planctomycetia</taxon>
        <taxon>Isosphaerales</taxon>
        <taxon>Isosphaeraceae</taxon>
        <taxon>Paludisphaera</taxon>
    </lineage>
</organism>
<dbReference type="Gene3D" id="1.25.40.10">
    <property type="entry name" value="Tetratricopeptide repeat domain"/>
    <property type="match status" value="1"/>
</dbReference>
<dbReference type="InterPro" id="IPR011009">
    <property type="entry name" value="Kinase-like_dom_sf"/>
</dbReference>
<dbReference type="STRING" id="1387353.BSF38_04282"/>
<dbReference type="InterPro" id="IPR008271">
    <property type="entry name" value="Ser/Thr_kinase_AS"/>
</dbReference>
<dbReference type="PROSITE" id="PS00108">
    <property type="entry name" value="PROTEIN_KINASE_ST"/>
    <property type="match status" value="1"/>
</dbReference>
<evidence type="ECO:0000256" key="10">
    <source>
        <dbReference type="SAM" id="Phobius"/>
    </source>
</evidence>
<dbReference type="InterPro" id="IPR000719">
    <property type="entry name" value="Prot_kinase_dom"/>
</dbReference>
<evidence type="ECO:0000256" key="7">
    <source>
        <dbReference type="ARBA" id="ARBA00022840"/>
    </source>
</evidence>
<dbReference type="SMART" id="SM00220">
    <property type="entry name" value="S_TKc"/>
    <property type="match status" value="1"/>
</dbReference>
<dbReference type="KEGG" id="pbor:BSF38_04282"/>
<keyword evidence="10" id="KW-0472">Membrane</keyword>
<dbReference type="EC" id="2.7.11.1" evidence="12"/>
<keyword evidence="6 12" id="KW-0418">Kinase</keyword>
<evidence type="ECO:0000256" key="8">
    <source>
        <dbReference type="ARBA" id="ARBA00023212"/>
    </source>
</evidence>
<feature type="compositionally biased region" description="Low complexity" evidence="9">
    <location>
        <begin position="217"/>
        <end position="233"/>
    </location>
</feature>
<dbReference type="InterPro" id="IPR019734">
    <property type="entry name" value="TPR_rpt"/>
</dbReference>
<keyword evidence="13" id="KW-1185">Reference proteome</keyword>
<proteinExistence type="inferred from homology"/>
<dbReference type="GO" id="GO:0004674">
    <property type="term" value="F:protein serine/threonine kinase activity"/>
    <property type="evidence" value="ECO:0007669"/>
    <property type="project" value="UniProtKB-EC"/>
</dbReference>
<keyword evidence="8" id="KW-0206">Cytoskeleton</keyword>
<dbReference type="PROSITE" id="PS50011">
    <property type="entry name" value="PROTEIN_KINASE_DOM"/>
    <property type="match status" value="1"/>
</dbReference>
<dbReference type="GO" id="GO:0005524">
    <property type="term" value="F:ATP binding"/>
    <property type="evidence" value="ECO:0007669"/>
    <property type="project" value="UniProtKB-KW"/>
</dbReference>
<dbReference type="Gene3D" id="1.10.510.10">
    <property type="entry name" value="Transferase(Phosphotransferase) domain 1"/>
    <property type="match status" value="1"/>
</dbReference>
<feature type="transmembrane region" description="Helical" evidence="10">
    <location>
        <begin position="444"/>
        <end position="466"/>
    </location>
</feature>
<dbReference type="SUPFAM" id="SSF48452">
    <property type="entry name" value="TPR-like"/>
    <property type="match status" value="1"/>
</dbReference>
<evidence type="ECO:0000256" key="3">
    <source>
        <dbReference type="ARBA" id="ARBA00010886"/>
    </source>
</evidence>
<keyword evidence="10" id="KW-0812">Transmembrane</keyword>
<evidence type="ECO:0000256" key="1">
    <source>
        <dbReference type="ARBA" id="ARBA00004300"/>
    </source>
</evidence>
<dbReference type="OrthoDB" id="6111975at2"/>
<name>A0A1U7CUV0_9BACT</name>